<protein>
    <submittedName>
        <fullName evidence="1">Uncharacterized protein</fullName>
    </submittedName>
</protein>
<proteinExistence type="predicted"/>
<dbReference type="EMBL" id="CM042043">
    <property type="protein sequence ID" value="KAI3695314.1"/>
    <property type="molecule type" value="Genomic_DNA"/>
</dbReference>
<name>A0ACB8ZCB4_9ASTR</name>
<keyword evidence="2" id="KW-1185">Reference proteome</keyword>
<sequence length="111" mass="12282">MVYHMRPVMSADITIHFIWPIGPALVIGCEIAELATNPLDNAWCGGNDPTFPTEVADHCEGVYGTGAGGTYIGQLLHDKNGAVYNMNGIRRRFLVQWIRNHLERRCAGQSI</sequence>
<comment type="caution">
    <text evidence="1">The sequence shown here is derived from an EMBL/GenBank/DDBJ whole genome shotgun (WGS) entry which is preliminary data.</text>
</comment>
<gene>
    <name evidence="1" type="ORF">L1987_78309</name>
</gene>
<evidence type="ECO:0000313" key="1">
    <source>
        <dbReference type="EMBL" id="KAI3695314.1"/>
    </source>
</evidence>
<accession>A0ACB8ZCB4</accession>
<reference evidence="2" key="1">
    <citation type="journal article" date="2022" name="Mol. Ecol. Resour.">
        <title>The genomes of chicory, endive, great burdock and yacon provide insights into Asteraceae palaeo-polyploidization history and plant inulin production.</title>
        <authorList>
            <person name="Fan W."/>
            <person name="Wang S."/>
            <person name="Wang H."/>
            <person name="Wang A."/>
            <person name="Jiang F."/>
            <person name="Liu H."/>
            <person name="Zhao H."/>
            <person name="Xu D."/>
            <person name="Zhang Y."/>
        </authorList>
    </citation>
    <scope>NUCLEOTIDE SEQUENCE [LARGE SCALE GENOMIC DNA]</scope>
    <source>
        <strain evidence="2">cv. Yunnan</strain>
    </source>
</reference>
<dbReference type="Proteomes" id="UP001056120">
    <property type="component" value="Linkage Group LG26"/>
</dbReference>
<reference evidence="1 2" key="2">
    <citation type="journal article" date="2022" name="Mol. Ecol. Resour.">
        <title>The genomes of chicory, endive, great burdock and yacon provide insights into Asteraceae paleo-polyploidization history and plant inulin production.</title>
        <authorList>
            <person name="Fan W."/>
            <person name="Wang S."/>
            <person name="Wang H."/>
            <person name="Wang A."/>
            <person name="Jiang F."/>
            <person name="Liu H."/>
            <person name="Zhao H."/>
            <person name="Xu D."/>
            <person name="Zhang Y."/>
        </authorList>
    </citation>
    <scope>NUCLEOTIDE SEQUENCE [LARGE SCALE GENOMIC DNA]</scope>
    <source>
        <strain evidence="2">cv. Yunnan</strain>
        <tissue evidence="1">Leaves</tissue>
    </source>
</reference>
<organism evidence="1 2">
    <name type="scientific">Smallanthus sonchifolius</name>
    <dbReference type="NCBI Taxonomy" id="185202"/>
    <lineage>
        <taxon>Eukaryota</taxon>
        <taxon>Viridiplantae</taxon>
        <taxon>Streptophyta</taxon>
        <taxon>Embryophyta</taxon>
        <taxon>Tracheophyta</taxon>
        <taxon>Spermatophyta</taxon>
        <taxon>Magnoliopsida</taxon>
        <taxon>eudicotyledons</taxon>
        <taxon>Gunneridae</taxon>
        <taxon>Pentapetalae</taxon>
        <taxon>asterids</taxon>
        <taxon>campanulids</taxon>
        <taxon>Asterales</taxon>
        <taxon>Asteraceae</taxon>
        <taxon>Asteroideae</taxon>
        <taxon>Heliantheae alliance</taxon>
        <taxon>Millerieae</taxon>
        <taxon>Smallanthus</taxon>
    </lineage>
</organism>
<evidence type="ECO:0000313" key="2">
    <source>
        <dbReference type="Proteomes" id="UP001056120"/>
    </source>
</evidence>